<evidence type="ECO:0000259" key="2">
    <source>
        <dbReference type="SMART" id="SM00568"/>
    </source>
</evidence>
<keyword evidence="4" id="KW-1185">Reference proteome</keyword>
<sequence length="490" mass="54733">MPRFWQRYRLPANPNPFPKDDTNLSLCQLIIDLISCLAGSGKRQLANRQYGRWKPIRDRIGSPRPQRRRSRPSQSRDCGVRVRDSRLRLWDCPDDGYPDLNVRLFLFFQSQCENRTVDAGFGEPEDTSTCRIHQPPGDVDRLWEEARDQGKVAANMSKSRNEKFHKLFKNIPEVEHVLKCYLCAYVGDILLQGYFYILPSYFCFYTKILGHEKQLAIPVSEVLNITREKTALIIPNAIGILTNKDKYVFGSLMSRDSTYRLMCNVWKKKIPNAQNVKWILGQQYNSYCLSTITSTSSDTKLCQPKPLITGLASGGNEQTVVVVVVVEDGGAIVAVIEVAVVVVEDGGAIVAVIEVVKKILTKVTDLKASDSDSSTGQDYIVARDDLSSMDEDALPSSASGSDLSEGSPCSVCGLPMIEHDTECQRMDDNVKMLVTGSESMRCNGMISVKRPAVAGSDQTDHRESSSHRHHQSSQKISKQKLKQHATLPGQ</sequence>
<name>A0AAD9K5A8_9ANNE</name>
<dbReference type="GO" id="GO:0005886">
    <property type="term" value="C:plasma membrane"/>
    <property type="evidence" value="ECO:0007669"/>
    <property type="project" value="TreeGrafter"/>
</dbReference>
<dbReference type="GO" id="GO:0005789">
    <property type="term" value="C:endoplasmic reticulum membrane"/>
    <property type="evidence" value="ECO:0007669"/>
    <property type="project" value="TreeGrafter"/>
</dbReference>
<dbReference type="EMBL" id="JAODUP010000058">
    <property type="protein sequence ID" value="KAK2164826.1"/>
    <property type="molecule type" value="Genomic_DNA"/>
</dbReference>
<gene>
    <name evidence="3" type="ORF">LSH36_58g08022</name>
</gene>
<evidence type="ECO:0000256" key="1">
    <source>
        <dbReference type="SAM" id="MobiDB-lite"/>
    </source>
</evidence>
<dbReference type="Proteomes" id="UP001208570">
    <property type="component" value="Unassembled WGS sequence"/>
</dbReference>
<dbReference type="GO" id="GO:0032934">
    <property type="term" value="F:sterol binding"/>
    <property type="evidence" value="ECO:0007669"/>
    <property type="project" value="TreeGrafter"/>
</dbReference>
<dbReference type="GO" id="GO:0120015">
    <property type="term" value="F:sterol transfer activity"/>
    <property type="evidence" value="ECO:0007669"/>
    <property type="project" value="TreeGrafter"/>
</dbReference>
<comment type="caution">
    <text evidence="3">The sequence shown here is derived from an EMBL/GenBank/DDBJ whole genome shotgun (WGS) entry which is preliminary data.</text>
</comment>
<accession>A0AAD9K5A8</accession>
<dbReference type="CDD" id="cd13220">
    <property type="entry name" value="PH-GRAM_GRAMDC"/>
    <property type="match status" value="1"/>
</dbReference>
<protein>
    <recommendedName>
        <fullName evidence="2">GRAM domain-containing protein</fullName>
    </recommendedName>
</protein>
<organism evidence="3 4">
    <name type="scientific">Paralvinella palmiformis</name>
    <dbReference type="NCBI Taxonomy" id="53620"/>
    <lineage>
        <taxon>Eukaryota</taxon>
        <taxon>Metazoa</taxon>
        <taxon>Spiralia</taxon>
        <taxon>Lophotrochozoa</taxon>
        <taxon>Annelida</taxon>
        <taxon>Polychaeta</taxon>
        <taxon>Sedentaria</taxon>
        <taxon>Canalipalpata</taxon>
        <taxon>Terebellida</taxon>
        <taxon>Terebelliformia</taxon>
        <taxon>Alvinellidae</taxon>
        <taxon>Paralvinella</taxon>
    </lineage>
</organism>
<dbReference type="PANTHER" id="PTHR23319">
    <property type="entry name" value="GRAM DOMAIN CONTAINING 1B, ISOFORM E"/>
    <property type="match status" value="1"/>
</dbReference>
<feature type="region of interest" description="Disordered" evidence="1">
    <location>
        <begin position="56"/>
        <end position="78"/>
    </location>
</feature>
<evidence type="ECO:0000313" key="4">
    <source>
        <dbReference type="Proteomes" id="UP001208570"/>
    </source>
</evidence>
<dbReference type="GO" id="GO:0140268">
    <property type="term" value="C:endoplasmic reticulum-plasma membrane contact site"/>
    <property type="evidence" value="ECO:0007669"/>
    <property type="project" value="TreeGrafter"/>
</dbReference>
<dbReference type="GO" id="GO:0032366">
    <property type="term" value="P:intracellular sterol transport"/>
    <property type="evidence" value="ECO:0007669"/>
    <property type="project" value="TreeGrafter"/>
</dbReference>
<dbReference type="AlphaFoldDB" id="A0AAD9K5A8"/>
<evidence type="ECO:0000313" key="3">
    <source>
        <dbReference type="EMBL" id="KAK2164826.1"/>
    </source>
</evidence>
<proteinExistence type="predicted"/>
<dbReference type="Gene3D" id="2.30.29.30">
    <property type="entry name" value="Pleckstrin-homology domain (PH domain)/Phosphotyrosine-binding domain (PTB)"/>
    <property type="match status" value="1"/>
</dbReference>
<dbReference type="SMART" id="SM00568">
    <property type="entry name" value="GRAM"/>
    <property type="match status" value="1"/>
</dbReference>
<dbReference type="InterPro" id="IPR011993">
    <property type="entry name" value="PH-like_dom_sf"/>
</dbReference>
<feature type="compositionally biased region" description="Basic residues" evidence="1">
    <location>
        <begin position="467"/>
        <end position="483"/>
    </location>
</feature>
<dbReference type="InterPro" id="IPR004182">
    <property type="entry name" value="GRAM"/>
</dbReference>
<dbReference type="InterPro" id="IPR051482">
    <property type="entry name" value="Cholesterol_transport"/>
</dbReference>
<feature type="domain" description="GRAM" evidence="2">
    <location>
        <begin position="162"/>
        <end position="229"/>
    </location>
</feature>
<feature type="region of interest" description="Disordered" evidence="1">
    <location>
        <begin position="451"/>
        <end position="490"/>
    </location>
</feature>
<reference evidence="3" key="1">
    <citation type="journal article" date="2023" name="Mol. Biol. Evol.">
        <title>Third-Generation Sequencing Reveals the Adaptive Role of the Epigenome in Three Deep-Sea Polychaetes.</title>
        <authorList>
            <person name="Perez M."/>
            <person name="Aroh O."/>
            <person name="Sun Y."/>
            <person name="Lan Y."/>
            <person name="Juniper S.K."/>
            <person name="Young C.R."/>
            <person name="Angers B."/>
            <person name="Qian P.Y."/>
        </authorList>
    </citation>
    <scope>NUCLEOTIDE SEQUENCE</scope>
    <source>
        <strain evidence="3">P08H-3</strain>
    </source>
</reference>
<dbReference type="Pfam" id="PF02893">
    <property type="entry name" value="GRAM"/>
    <property type="match status" value="1"/>
</dbReference>
<dbReference type="PANTHER" id="PTHR23319:SF13">
    <property type="entry name" value="GRAM DOMAIN-CONTAINING PROTEIN"/>
    <property type="match status" value="1"/>
</dbReference>